<dbReference type="EMBL" id="JACFYJ010000006">
    <property type="protein sequence ID" value="MEI5996808.1"/>
    <property type="molecule type" value="Genomic_DNA"/>
</dbReference>
<dbReference type="Pfam" id="PF06892">
    <property type="entry name" value="Phage_CP76"/>
    <property type="match status" value="1"/>
</dbReference>
<gene>
    <name evidence="1" type="ORF">H3V53_06220</name>
</gene>
<evidence type="ECO:0000313" key="2">
    <source>
        <dbReference type="Proteomes" id="UP001386437"/>
    </source>
</evidence>
<accession>A0ABU8IMI6</accession>
<reference evidence="1 2" key="1">
    <citation type="journal article" date="2022" name="Arch. Microbiol.">
        <title>Paraburkholderia bengalensis sp. nov. isolated from roots of Oryza sativa, IR64.</title>
        <authorList>
            <person name="Nag P."/>
            <person name="Mondal N."/>
            <person name="Sarkar J."/>
            <person name="Das S."/>
        </authorList>
    </citation>
    <scope>NUCLEOTIDE SEQUENCE [LARGE SCALE GENOMIC DNA]</scope>
    <source>
        <strain evidence="1 2">IR64_4_BI</strain>
    </source>
</reference>
<dbReference type="Proteomes" id="UP001386437">
    <property type="component" value="Unassembled WGS sequence"/>
</dbReference>
<proteinExistence type="predicted"/>
<comment type="caution">
    <text evidence="1">The sequence shown here is derived from an EMBL/GenBank/DDBJ whole genome shotgun (WGS) entry which is preliminary data.</text>
</comment>
<organism evidence="1 2">
    <name type="scientific">Paraburkholderia bengalensis</name>
    <dbReference type="NCBI Taxonomy" id="2747562"/>
    <lineage>
        <taxon>Bacteria</taxon>
        <taxon>Pseudomonadati</taxon>
        <taxon>Pseudomonadota</taxon>
        <taxon>Betaproteobacteria</taxon>
        <taxon>Burkholderiales</taxon>
        <taxon>Burkholderiaceae</taxon>
        <taxon>Paraburkholderia</taxon>
    </lineage>
</organism>
<keyword evidence="2" id="KW-1185">Reference proteome</keyword>
<protein>
    <submittedName>
        <fullName evidence="1">Phage regulatory CII family protein</fullName>
    </submittedName>
</protein>
<name>A0ABU8IMI6_9BURK</name>
<dbReference type="InterPro" id="IPR009679">
    <property type="entry name" value="Phage_186_CII-like"/>
</dbReference>
<evidence type="ECO:0000313" key="1">
    <source>
        <dbReference type="EMBL" id="MEI5996808.1"/>
    </source>
</evidence>
<dbReference type="RefSeq" id="WP_336597210.1">
    <property type="nucleotide sequence ID" value="NZ_JACFYJ010000006.1"/>
</dbReference>
<sequence>MNTQQAAHAVAHDFAHNTDTLATLMGLTSGAILRNKVVLNRGPENRNHLTLAEAVRMTEITGDTRIIEAWARELGMTLIKLPEAENCADSDVIELMAKTWETNGDIGREVNATFSDGRVEQHEVRKIKDRVFDHIRTIFGLVGRIEGMAER</sequence>